<sequence length="77" mass="9050">MQVANLNILVPVLWFAHNRLNVRSTFILIRRSLKDKKNKRGRWRIARYSQERDERATANDPLGSFLATQKNLSHMTS</sequence>
<name>A0A484Z9V3_9GAMM</name>
<reference evidence="1 2" key="1">
    <citation type="submission" date="2019-03" db="EMBL/GenBank/DDBJ databases">
        <authorList>
            <consortium name="Pathogen Informatics"/>
        </authorList>
    </citation>
    <scope>NUCLEOTIDE SEQUENCE [LARGE SCALE GENOMIC DNA]</scope>
    <source>
        <strain evidence="1 2">NCTC12282</strain>
    </source>
</reference>
<dbReference type="AlphaFoldDB" id="A0A484Z9V3"/>
<evidence type="ECO:0000313" key="1">
    <source>
        <dbReference type="EMBL" id="VFS45160.1"/>
    </source>
</evidence>
<protein>
    <submittedName>
        <fullName evidence="1">Uncharacterized protein</fullName>
    </submittedName>
</protein>
<accession>A0A484Z9V3</accession>
<dbReference type="EMBL" id="CAADJA010000002">
    <property type="protein sequence ID" value="VFS45160.1"/>
    <property type="molecule type" value="Genomic_DNA"/>
</dbReference>
<gene>
    <name evidence="1" type="ORF">NCTC12282_00032</name>
</gene>
<organism evidence="1 2">
    <name type="scientific">Budvicia aquatica</name>
    <dbReference type="NCBI Taxonomy" id="82979"/>
    <lineage>
        <taxon>Bacteria</taxon>
        <taxon>Pseudomonadati</taxon>
        <taxon>Pseudomonadota</taxon>
        <taxon>Gammaproteobacteria</taxon>
        <taxon>Enterobacterales</taxon>
        <taxon>Budviciaceae</taxon>
        <taxon>Budvicia</taxon>
    </lineage>
</organism>
<evidence type="ECO:0000313" key="2">
    <source>
        <dbReference type="Proteomes" id="UP000373449"/>
    </source>
</evidence>
<proteinExistence type="predicted"/>
<dbReference type="Proteomes" id="UP000373449">
    <property type="component" value="Unassembled WGS sequence"/>
</dbReference>